<proteinExistence type="predicted"/>
<organism evidence="2">
    <name type="scientific">marine sediment metagenome</name>
    <dbReference type="NCBI Taxonomy" id="412755"/>
    <lineage>
        <taxon>unclassified sequences</taxon>
        <taxon>metagenomes</taxon>
        <taxon>ecological metagenomes</taxon>
    </lineage>
</organism>
<evidence type="ECO:0000313" key="2">
    <source>
        <dbReference type="EMBL" id="GAF74267.1"/>
    </source>
</evidence>
<dbReference type="AlphaFoldDB" id="X0SEE2"/>
<dbReference type="PANTHER" id="PTHR43864">
    <property type="entry name" value="HYPOXANTHINE/GUANINE PHOSPHORIBOSYLTRANSFERASE"/>
    <property type="match status" value="1"/>
</dbReference>
<name>X0SEE2_9ZZZZ</name>
<protein>
    <recommendedName>
        <fullName evidence="1">Phosphoribosyltransferase domain-containing protein</fullName>
    </recommendedName>
</protein>
<comment type="caution">
    <text evidence="2">The sequence shown here is derived from an EMBL/GenBank/DDBJ whole genome shotgun (WGS) entry which is preliminary data.</text>
</comment>
<dbReference type="PANTHER" id="PTHR43864:SF3">
    <property type="entry name" value="ADENINE PHOSPHORIBOSYLTRANSFERASE, FUSED TO N-TERMINAL DNA-BINDING DOMAIN"/>
    <property type="match status" value="1"/>
</dbReference>
<accession>X0SEE2</accession>
<dbReference type="Pfam" id="PF00156">
    <property type="entry name" value="Pribosyltran"/>
    <property type="match status" value="1"/>
</dbReference>
<reference evidence="2" key="1">
    <citation type="journal article" date="2014" name="Front. Microbiol.">
        <title>High frequency of phylogenetically diverse reductive dehalogenase-homologous genes in deep subseafloor sedimentary metagenomes.</title>
        <authorList>
            <person name="Kawai M."/>
            <person name="Futagami T."/>
            <person name="Toyoda A."/>
            <person name="Takaki Y."/>
            <person name="Nishi S."/>
            <person name="Hori S."/>
            <person name="Arai W."/>
            <person name="Tsubouchi T."/>
            <person name="Morono Y."/>
            <person name="Uchiyama I."/>
            <person name="Ito T."/>
            <person name="Fujiyama A."/>
            <person name="Inagaki F."/>
            <person name="Takami H."/>
        </authorList>
    </citation>
    <scope>NUCLEOTIDE SEQUENCE</scope>
    <source>
        <strain evidence="2">Expedition CK06-06</strain>
    </source>
</reference>
<sequence>MTIEQLKMAKTHYTYRQLSELTKLPVTVLSRYVKGHVLPSSNRARELWKILEKVVGLEEELSNRVKFNDSGYFDNTSIISDIAILQQAAQCVFYRFAGRRITKVLTAAADGVPLATIISEALGVNFVIAKSSKEIGVRNFYEETFIPGDSALIRSLYIPRGIIRRGDSVLIVDDVVKTGETHQALVNFVTKSRADVAGIFILIAVGDAWKKRLKDSVNYPVETVLNVKATK</sequence>
<dbReference type="InterPro" id="IPR000836">
    <property type="entry name" value="PRTase_dom"/>
</dbReference>
<feature type="domain" description="Phosphoribosyltransferase" evidence="1">
    <location>
        <begin position="88"/>
        <end position="219"/>
    </location>
</feature>
<dbReference type="NCBIfam" id="NF006328">
    <property type="entry name" value="PRK08558.1"/>
    <property type="match status" value="1"/>
</dbReference>
<dbReference type="InterPro" id="IPR050118">
    <property type="entry name" value="Pur/Pyrimidine_PRTase"/>
</dbReference>
<dbReference type="Gene3D" id="3.40.50.2020">
    <property type="match status" value="1"/>
</dbReference>
<dbReference type="SUPFAM" id="SSF53271">
    <property type="entry name" value="PRTase-like"/>
    <property type="match status" value="1"/>
</dbReference>
<dbReference type="EMBL" id="BARS01000242">
    <property type="protein sequence ID" value="GAF74267.1"/>
    <property type="molecule type" value="Genomic_DNA"/>
</dbReference>
<evidence type="ECO:0000259" key="1">
    <source>
        <dbReference type="Pfam" id="PF00156"/>
    </source>
</evidence>
<dbReference type="CDD" id="cd06223">
    <property type="entry name" value="PRTases_typeI"/>
    <property type="match status" value="1"/>
</dbReference>
<dbReference type="InterPro" id="IPR029057">
    <property type="entry name" value="PRTase-like"/>
</dbReference>
<gene>
    <name evidence="2" type="ORF">S01H1_00654</name>
</gene>